<accession>A0ABV5C3X6</accession>
<comment type="caution">
    <text evidence="1">The sequence shown here is derived from an EMBL/GenBank/DDBJ whole genome shotgun (WGS) entry which is preliminary data.</text>
</comment>
<proteinExistence type="predicted"/>
<evidence type="ECO:0000313" key="2">
    <source>
        <dbReference type="Proteomes" id="UP001580430"/>
    </source>
</evidence>
<sequence>MDSITAKMLFTAVGFLLFISAAAVGVGLFIQNHVALDKVDAVLSSRDRDIVVIPVMEEEEKVSGAGVMQSIFQIAELGADIQVDGYLFSKDAGIEDTEVSIIDLRAVYSSSYQRNGDGGLERLIFRKQ</sequence>
<dbReference type="RefSeq" id="WP_375521336.1">
    <property type="nucleotide sequence ID" value="NZ_JBHIRY010000018.1"/>
</dbReference>
<keyword evidence="2" id="KW-1185">Reference proteome</keyword>
<evidence type="ECO:0000313" key="1">
    <source>
        <dbReference type="EMBL" id="MFB5762227.1"/>
    </source>
</evidence>
<protein>
    <submittedName>
        <fullName evidence="1">Uncharacterized protein</fullName>
    </submittedName>
</protein>
<reference evidence="1 2" key="1">
    <citation type="submission" date="2024-09" db="EMBL/GenBank/DDBJ databases">
        <title>Paenibacillus zeirhizospherea sp. nov., isolated from surface of the maize (Zea mays) roots in a horticulture field, Hungary.</title>
        <authorList>
            <person name="Marton D."/>
            <person name="Farkas M."/>
            <person name="Bedics A."/>
            <person name="Toth E."/>
            <person name="Tancsics A."/>
            <person name="Boka K."/>
            <person name="Marati G."/>
            <person name="Kriszt B."/>
            <person name="Cserhati M."/>
        </authorList>
    </citation>
    <scope>NUCLEOTIDE SEQUENCE [LARGE SCALE GENOMIC DNA]</scope>
    <source>
        <strain evidence="1 2">JCM 18446</strain>
    </source>
</reference>
<dbReference type="EMBL" id="JBHIRY010000018">
    <property type="protein sequence ID" value="MFB5762227.1"/>
    <property type="molecule type" value="Genomic_DNA"/>
</dbReference>
<organism evidence="1 2">
    <name type="scientific">Paenibacillus medicaginis</name>
    <dbReference type="NCBI Taxonomy" id="1470560"/>
    <lineage>
        <taxon>Bacteria</taxon>
        <taxon>Bacillati</taxon>
        <taxon>Bacillota</taxon>
        <taxon>Bacilli</taxon>
        <taxon>Bacillales</taxon>
        <taxon>Paenibacillaceae</taxon>
        <taxon>Paenibacillus</taxon>
    </lineage>
</organism>
<gene>
    <name evidence="1" type="ORF">ACE5LO_17710</name>
</gene>
<dbReference type="Proteomes" id="UP001580430">
    <property type="component" value="Unassembled WGS sequence"/>
</dbReference>
<name>A0ABV5C3X6_9BACL</name>